<evidence type="ECO:0000313" key="4">
    <source>
        <dbReference type="Proteomes" id="UP001595596"/>
    </source>
</evidence>
<feature type="domain" description="Phosphatidic acid phosphatase type 2/haloperoxidase" evidence="2">
    <location>
        <begin position="113"/>
        <end position="213"/>
    </location>
</feature>
<dbReference type="CDD" id="cd01610">
    <property type="entry name" value="PAP2_like"/>
    <property type="match status" value="1"/>
</dbReference>
<dbReference type="Proteomes" id="UP001595596">
    <property type="component" value="Unassembled WGS sequence"/>
</dbReference>
<dbReference type="SUPFAM" id="SSF48317">
    <property type="entry name" value="Acid phosphatase/Vanadium-dependent haloperoxidase"/>
    <property type="match status" value="1"/>
</dbReference>
<reference evidence="4" key="1">
    <citation type="journal article" date="2019" name="Int. J. Syst. Evol. Microbiol.">
        <title>The Global Catalogue of Microorganisms (GCM) 10K type strain sequencing project: providing services to taxonomists for standard genome sequencing and annotation.</title>
        <authorList>
            <consortium name="The Broad Institute Genomics Platform"/>
            <consortium name="The Broad Institute Genome Sequencing Center for Infectious Disease"/>
            <person name="Wu L."/>
            <person name="Ma J."/>
        </authorList>
    </citation>
    <scope>NUCLEOTIDE SEQUENCE [LARGE SCALE GENOMIC DNA]</scope>
    <source>
        <strain evidence="4">VKM B-3226</strain>
    </source>
</reference>
<comment type="caution">
    <text evidence="3">The sequence shown here is derived from an EMBL/GenBank/DDBJ whole genome shotgun (WGS) entry which is preliminary data.</text>
</comment>
<keyword evidence="4" id="KW-1185">Reference proteome</keyword>
<organism evidence="3 4">
    <name type="scientific">Paracoccus simplex</name>
    <dbReference type="NCBI Taxonomy" id="2086346"/>
    <lineage>
        <taxon>Bacteria</taxon>
        <taxon>Pseudomonadati</taxon>
        <taxon>Pseudomonadota</taxon>
        <taxon>Alphaproteobacteria</taxon>
        <taxon>Rhodobacterales</taxon>
        <taxon>Paracoccaceae</taxon>
        <taxon>Paracoccus</taxon>
    </lineage>
</organism>
<dbReference type="Pfam" id="PF01569">
    <property type="entry name" value="PAP2"/>
    <property type="match status" value="1"/>
</dbReference>
<dbReference type="RefSeq" id="WP_379028104.1">
    <property type="nucleotide sequence ID" value="NZ_JBHRXE010000009.1"/>
</dbReference>
<sequence length="228" mass="23268">MTAAAGRRRCTAGVRAVHAGCTQITPETPAIAGPGGPDAARQPRRNARSRCAPPRPSPFSKYPGCLAAGLALLGLLPAPAAADPFEQFGTAMKYGLPLAAAACAADQDRLEDFALRGLLQTALVWAMKEYIDAPIARRPSGQGGGFPSGHTAMAFFGAADLAGKCFEDKPLAGAATYGAAGLTGWSRIHAGEHTPQQVWTGALIGISFGAASFGIGTEGASVSVGMRF</sequence>
<feature type="compositionally biased region" description="Low complexity" evidence="1">
    <location>
        <begin position="29"/>
        <end position="40"/>
    </location>
</feature>
<accession>A0ABV7RXC5</accession>
<evidence type="ECO:0000313" key="3">
    <source>
        <dbReference type="EMBL" id="MFC3568672.1"/>
    </source>
</evidence>
<feature type="region of interest" description="Disordered" evidence="1">
    <location>
        <begin position="25"/>
        <end position="57"/>
    </location>
</feature>
<dbReference type="InterPro" id="IPR000326">
    <property type="entry name" value="PAP2/HPO"/>
</dbReference>
<evidence type="ECO:0000259" key="2">
    <source>
        <dbReference type="SMART" id="SM00014"/>
    </source>
</evidence>
<evidence type="ECO:0000256" key="1">
    <source>
        <dbReference type="SAM" id="MobiDB-lite"/>
    </source>
</evidence>
<dbReference type="InterPro" id="IPR036938">
    <property type="entry name" value="PAP2/HPO_sf"/>
</dbReference>
<protein>
    <submittedName>
        <fullName evidence="3">Phosphatase PAP2 family protein</fullName>
    </submittedName>
</protein>
<dbReference type="EMBL" id="JBHRXE010000009">
    <property type="protein sequence ID" value="MFC3568672.1"/>
    <property type="molecule type" value="Genomic_DNA"/>
</dbReference>
<gene>
    <name evidence="3" type="ORF">ACFOMP_04335</name>
</gene>
<proteinExistence type="predicted"/>
<dbReference type="Gene3D" id="1.20.144.10">
    <property type="entry name" value="Phosphatidic acid phosphatase type 2/haloperoxidase"/>
    <property type="match status" value="1"/>
</dbReference>
<dbReference type="SMART" id="SM00014">
    <property type="entry name" value="acidPPc"/>
    <property type="match status" value="1"/>
</dbReference>
<name>A0ABV7RXC5_9RHOB</name>